<reference evidence="1" key="1">
    <citation type="submission" date="2023-11" db="EMBL/GenBank/DDBJ databases">
        <title>Gracilibacillus pellucida a moderately halophilic bacterium isolated from saline soil in Xinjiang province.</title>
        <authorList>
            <person name="Zhang Z."/>
            <person name="Tan F."/>
            <person name="Wang Y."/>
            <person name="Xia M."/>
        </authorList>
    </citation>
    <scope>NUCLEOTIDE SEQUENCE</scope>
    <source>
        <strain evidence="1">S3-1-1</strain>
    </source>
</reference>
<keyword evidence="2" id="KW-1185">Reference proteome</keyword>
<comment type="caution">
    <text evidence="1">The sequence shown here is derived from an EMBL/GenBank/DDBJ whole genome shotgun (WGS) entry which is preliminary data.</text>
</comment>
<sequence length="1006" mass="112774">MKKRLSVILVFSLLGSMIAGNVVAAESDHMDERETCTMTIEYDKHTPSDPAEATGVCEGAVFGFYAPSDDDNDETFGLTGAVEETVHTNGQQFELEDTEELENPILTVNIVRPQTEEGTDSKEESDSEAVEVDKEDATEQSDDDAGSEEGEGENSADVTDNDTEEVVEEDTDVDAENEEEEEQPFLLQVGDKDEIVSTLKENLQFLGFGQFETVNTSYDEQTEAAVTYLQTYYDLEQTGTVDEELLLFIDELLATPFQSGNRNQKTIEMKQALYTLGYWDSKSGTTLYGSQTAAAIEKFQADQELVVSGIADEITLQRLEELSTAPLSKGMYRQDASSLKTDLERLGFGSFAKTDYYGPQTEKVVKAFQSHYGLKQTGKADQATLNKIEALTNSPYQSRKRYDGTVSLKEKLYTLGYWDSKSGTTLYGSKTEQAVKLFQKDRNLPQSGIADEITRETLNVLVQQPLQNGMYHKDAISLKEGLERLGFGSFAKTDYFGPQTEKTLKSFQSYYGLTTSGQADEDTLTKLKNQLNSPLQKGKRHKDTITLKEDLYKLDYWSSQSGTTLYGSKTEKAIKQFQKDYGLRQSGIADEVTIAKLSSLAKQPLKKGMYRKDAIEVKEKLEQLGFGSFAKTDYYGPKTEKVVKQFQAHYGLTESGQADQVTVDKLNELLNSPFQKDKRHKETVKLKENLYVLGYWDSKSGTTLYGSKTAKAVTEFQKDNDLPVSGIADKATREKLQTIAEQPLQNGMYREDAIELKANLETLGFGTYVKNDYVGPKTERYMKQFQRYYAIPETGIADKATMNKIEAILDTDMQNGRQSEAVITLKQNLQKLGYWSSDDAPTDYYGPKTENAIIAFQINQGLAVNGIADQPTLKVIEALLDVKLIDLEKDVFQLVNQEREKVDLLPLTLDKHLSYVARQKSNDMVENDYFDHVSPTYGSLPSLLEHFNVSYSVAGENIARGYQTSAAVVEAWMDSEGHRENILNADYTHIGVGYKDNYWTQTFKAN</sequence>
<dbReference type="Proteomes" id="UP001277972">
    <property type="component" value="Unassembled WGS sequence"/>
</dbReference>
<name>A0ACC6M809_9BACI</name>
<protein>
    <submittedName>
        <fullName evidence="1">Peptidoglycan-binding protein</fullName>
    </submittedName>
</protein>
<dbReference type="EMBL" id="JAWZSR010000009">
    <property type="protein sequence ID" value="MDX8047100.1"/>
    <property type="molecule type" value="Genomic_DNA"/>
</dbReference>
<organism evidence="1 2">
    <name type="scientific">Gracilibacillus pellucidus</name>
    <dbReference type="NCBI Taxonomy" id="3095368"/>
    <lineage>
        <taxon>Bacteria</taxon>
        <taxon>Bacillati</taxon>
        <taxon>Bacillota</taxon>
        <taxon>Bacilli</taxon>
        <taxon>Bacillales</taxon>
        <taxon>Bacillaceae</taxon>
        <taxon>Gracilibacillus</taxon>
    </lineage>
</organism>
<evidence type="ECO:0000313" key="2">
    <source>
        <dbReference type="Proteomes" id="UP001277972"/>
    </source>
</evidence>
<gene>
    <name evidence="1" type="ORF">SH601_14000</name>
</gene>
<accession>A0ACC6M809</accession>
<evidence type="ECO:0000313" key="1">
    <source>
        <dbReference type="EMBL" id="MDX8047100.1"/>
    </source>
</evidence>
<proteinExistence type="predicted"/>